<keyword evidence="2" id="KW-0472">Membrane</keyword>
<dbReference type="EMBL" id="ML143453">
    <property type="protein sequence ID" value="TBU25933.1"/>
    <property type="molecule type" value="Genomic_DNA"/>
</dbReference>
<evidence type="ECO:0000256" key="2">
    <source>
        <dbReference type="SAM" id="Phobius"/>
    </source>
</evidence>
<feature type="region of interest" description="Disordered" evidence="1">
    <location>
        <begin position="86"/>
        <end position="105"/>
    </location>
</feature>
<evidence type="ECO:0000313" key="3">
    <source>
        <dbReference type="EMBL" id="TBU25933.1"/>
    </source>
</evidence>
<feature type="transmembrane region" description="Helical" evidence="2">
    <location>
        <begin position="21"/>
        <end position="40"/>
    </location>
</feature>
<name>A0A4V2JZQ4_9APHY</name>
<dbReference type="OrthoDB" id="413079at2759"/>
<proteinExistence type="predicted"/>
<keyword evidence="2" id="KW-1133">Transmembrane helix</keyword>
<gene>
    <name evidence="3" type="ORF">BD311DRAFT_779991</name>
</gene>
<accession>A0A4V2JZQ4</accession>
<evidence type="ECO:0000256" key="1">
    <source>
        <dbReference type="SAM" id="MobiDB-lite"/>
    </source>
</evidence>
<feature type="transmembrane region" description="Helical" evidence="2">
    <location>
        <begin position="46"/>
        <end position="66"/>
    </location>
</feature>
<reference evidence="3" key="1">
    <citation type="submission" date="2019-01" db="EMBL/GenBank/DDBJ databases">
        <title>Draft genome sequences of three monokaryotic isolates of the white-rot basidiomycete fungus Dichomitus squalens.</title>
        <authorList>
            <consortium name="DOE Joint Genome Institute"/>
            <person name="Lopez S.C."/>
            <person name="Andreopoulos B."/>
            <person name="Pangilinan J."/>
            <person name="Lipzen A."/>
            <person name="Riley R."/>
            <person name="Ahrendt S."/>
            <person name="Ng V."/>
            <person name="Barry K."/>
            <person name="Daum C."/>
            <person name="Grigoriev I.V."/>
            <person name="Hilden K.S."/>
            <person name="Makela M.R."/>
            <person name="de Vries R.P."/>
        </authorList>
    </citation>
    <scope>NUCLEOTIDE SEQUENCE [LARGE SCALE GENOMIC DNA]</scope>
    <source>
        <strain evidence="3">OM18370.1</strain>
    </source>
</reference>
<sequence>MIASAPEWYGRSSFSPRLLGEWRAVFLYILLSFGTEFAVWRVPRLVGAVVAISVSFCLGPIFPIAMNNAGRILAPRFISGSVSWMASSGSTSEGGVSIRNRGNLG</sequence>
<protein>
    <submittedName>
        <fullName evidence="3">Uncharacterized protein</fullName>
    </submittedName>
</protein>
<dbReference type="Proteomes" id="UP000292957">
    <property type="component" value="Unassembled WGS sequence"/>
</dbReference>
<keyword evidence="2" id="KW-0812">Transmembrane</keyword>
<organism evidence="3">
    <name type="scientific">Dichomitus squalens</name>
    <dbReference type="NCBI Taxonomy" id="114155"/>
    <lineage>
        <taxon>Eukaryota</taxon>
        <taxon>Fungi</taxon>
        <taxon>Dikarya</taxon>
        <taxon>Basidiomycota</taxon>
        <taxon>Agaricomycotina</taxon>
        <taxon>Agaricomycetes</taxon>
        <taxon>Polyporales</taxon>
        <taxon>Polyporaceae</taxon>
        <taxon>Dichomitus</taxon>
    </lineage>
</organism>
<dbReference type="AlphaFoldDB" id="A0A4V2JZQ4"/>